<dbReference type="KEGG" id="vg:54981679"/>
<accession>A0A223LIL1</accession>
<reference evidence="1 2" key="1">
    <citation type="submission" date="2017-06" db="EMBL/GenBank/DDBJ databases">
        <title>A Novel Lytic Pseudoalteromonas phage Isolated from Qingdao coast of China.</title>
        <authorList>
            <person name="Li H."/>
        </authorList>
    </citation>
    <scope>NUCLEOTIDE SEQUENCE [LARGE SCALE GENOMIC DNA]</scope>
</reference>
<evidence type="ECO:0000313" key="2">
    <source>
        <dbReference type="Proteomes" id="UP000222256"/>
    </source>
</evidence>
<dbReference type="RefSeq" id="YP_009791497.1">
    <property type="nucleotide sequence ID" value="NC_047839.1"/>
</dbReference>
<dbReference type="Proteomes" id="UP000222256">
    <property type="component" value="Segment"/>
</dbReference>
<dbReference type="GeneID" id="54981679"/>
<sequence length="348" mass="40297">MSITEDKNKEILYKLENKYQQRVVDLLGPSATFLEFKVVSERLDKNKCKLICNTHKEICYPQIANVLHRKRSGCKHCAQESRNRKSIKDEDVFLEELRESCDKHNCTFLGYVEGYKGSYHTEVKLKCNIHTEEDEFTCTGRTLSRPARKTSGCPSCFNEHFLQLSIKRNQKHINMFFDTGKFHPNSTFCRDEERKTTQGVRSYWKVVCGDCGESYPSCTGTLKAGSRGCSCAKLTNNMGFYPDRVNWDDTLYLLKLISKKDCDEKECFYKIGRSFCFDKRLSNLKAHYDIDVISTITNNHKEIFEKEKHLLKSNKPHAYSPLISFGGQGECFTKEILNHPEIISTFNL</sequence>
<keyword evidence="2" id="KW-1185">Reference proteome</keyword>
<organism evidence="1 2">
    <name type="scientific">Pseudoalteromonas phage J2-1</name>
    <dbReference type="NCBI Taxonomy" id="2023998"/>
    <lineage>
        <taxon>Viruses</taxon>
        <taxon>Duplodnaviria</taxon>
        <taxon>Heunggongvirae</taxon>
        <taxon>Uroviricota</taxon>
        <taxon>Caudoviricetes</taxon>
        <taxon>Qingdaovirus</taxon>
        <taxon>Qingdaovirus J21</taxon>
    </lineage>
</organism>
<dbReference type="EMBL" id="MF370964">
    <property type="protein sequence ID" value="ASU03356.1"/>
    <property type="molecule type" value="Genomic_DNA"/>
</dbReference>
<protein>
    <submittedName>
        <fullName evidence="1">Uncharacterized protein</fullName>
    </submittedName>
</protein>
<evidence type="ECO:0000313" key="1">
    <source>
        <dbReference type="EMBL" id="ASU03356.1"/>
    </source>
</evidence>
<proteinExistence type="predicted"/>
<name>A0A223LIL1_9CAUD</name>